<accession>A0AAQ3TCF8</accession>
<dbReference type="GO" id="GO:0005769">
    <property type="term" value="C:early endosome"/>
    <property type="evidence" value="ECO:0007669"/>
    <property type="project" value="UniProtKB-SubCell"/>
</dbReference>
<dbReference type="InterPro" id="IPR008521">
    <property type="entry name" value="Mg_trans_NIPA"/>
</dbReference>
<protein>
    <recommendedName>
        <fullName evidence="5">Probable magnesium transporter</fullName>
    </recommendedName>
</protein>
<keyword evidence="7" id="KW-1185">Reference proteome</keyword>
<dbReference type="AlphaFoldDB" id="A0AAQ3TCF8"/>
<keyword evidence="5" id="KW-1003">Cell membrane</keyword>
<name>A0AAQ3TCF8_PASNO</name>
<dbReference type="GO" id="GO:0005886">
    <property type="term" value="C:plasma membrane"/>
    <property type="evidence" value="ECO:0007669"/>
    <property type="project" value="UniProtKB-SubCell"/>
</dbReference>
<keyword evidence="5" id="KW-0406">Ion transport</keyword>
<comment type="subunit">
    <text evidence="5">Homodimer.</text>
</comment>
<evidence type="ECO:0000256" key="3">
    <source>
        <dbReference type="ARBA" id="ARBA00022989"/>
    </source>
</evidence>
<sequence>MWESVALTLAGTAGNNIGKVLQKKGTLILPPLSLKLKVVKAYASNQLWISGFLMDMCGAALMLTALSQAPVRCLLLRFPAVLFRRLGPLCSLLTMVQVSVVQPIAGCGLAILCVFSHFYLKEVMNGLDWIAITLAGLGTIGVGVGGEEQKVDQIPLFNIPWLVLSIVILFVLLNTWLHMYKKQRREQELTGPEVIEEIIYGLESGILFGVSSVISKMGFVMSEMGFPKIVVPAAISCSVCCSAVGFVYQTRGLKHGRAIVVSTCTSVASIVSGVVAGMIALDEHLPKAPTARFFLLLGWFFIISGVILLVSSTKLIARLPRPVQKFLKSNMERTHSIRRPGSARGKDPIPTTTIHTSSLHLLTSPTKEKA</sequence>
<feature type="transmembrane region" description="Helical" evidence="5">
    <location>
        <begin position="293"/>
        <end position="317"/>
    </location>
</feature>
<evidence type="ECO:0000256" key="5">
    <source>
        <dbReference type="RuleBase" id="RU363078"/>
    </source>
</evidence>
<evidence type="ECO:0000313" key="7">
    <source>
        <dbReference type="Proteomes" id="UP001341281"/>
    </source>
</evidence>
<evidence type="ECO:0000313" key="6">
    <source>
        <dbReference type="EMBL" id="WVZ69107.1"/>
    </source>
</evidence>
<organism evidence="6 7">
    <name type="scientific">Paspalum notatum var. saurae</name>
    <dbReference type="NCBI Taxonomy" id="547442"/>
    <lineage>
        <taxon>Eukaryota</taxon>
        <taxon>Viridiplantae</taxon>
        <taxon>Streptophyta</taxon>
        <taxon>Embryophyta</taxon>
        <taxon>Tracheophyta</taxon>
        <taxon>Spermatophyta</taxon>
        <taxon>Magnoliopsida</taxon>
        <taxon>Liliopsida</taxon>
        <taxon>Poales</taxon>
        <taxon>Poaceae</taxon>
        <taxon>PACMAD clade</taxon>
        <taxon>Panicoideae</taxon>
        <taxon>Andropogonodae</taxon>
        <taxon>Paspaleae</taxon>
        <taxon>Paspalinae</taxon>
        <taxon>Paspalum</taxon>
    </lineage>
</organism>
<dbReference type="PANTHER" id="PTHR12570:SF65">
    <property type="entry name" value="MAGNESIUM TRANSPORTER NIPA9-RELATED"/>
    <property type="match status" value="1"/>
</dbReference>
<evidence type="ECO:0000256" key="1">
    <source>
        <dbReference type="ARBA" id="ARBA00004141"/>
    </source>
</evidence>
<feature type="transmembrane region" description="Helical" evidence="5">
    <location>
        <begin position="46"/>
        <end position="67"/>
    </location>
</feature>
<keyword evidence="5" id="KW-0967">Endosome</keyword>
<keyword evidence="2 5" id="KW-0812">Transmembrane</keyword>
<feature type="transmembrane region" description="Helical" evidence="5">
    <location>
        <begin position="127"/>
        <end position="146"/>
    </location>
</feature>
<dbReference type="Proteomes" id="UP001341281">
    <property type="component" value="Chromosome 04"/>
</dbReference>
<keyword evidence="4 5" id="KW-0472">Membrane</keyword>
<dbReference type="PANTHER" id="PTHR12570">
    <property type="match status" value="1"/>
</dbReference>
<keyword evidence="5" id="KW-0813">Transport</keyword>
<comment type="function">
    <text evidence="5">Acts as a Mg(2+) transporter. Can also transport other divalent cations such as Fe(2+), Sr(2+), Ba(2+), Mn(2+) and Co(2+) but to a much less extent than Mg(2+).</text>
</comment>
<feature type="transmembrane region" description="Helical" evidence="5">
    <location>
        <begin position="260"/>
        <end position="281"/>
    </location>
</feature>
<keyword evidence="3 5" id="KW-1133">Transmembrane helix</keyword>
<feature type="transmembrane region" description="Helical" evidence="5">
    <location>
        <begin position="100"/>
        <end position="120"/>
    </location>
</feature>
<feature type="transmembrane region" description="Helical" evidence="5">
    <location>
        <begin position="198"/>
        <end position="217"/>
    </location>
</feature>
<feature type="transmembrane region" description="Helical" evidence="5">
    <location>
        <begin position="158"/>
        <end position="177"/>
    </location>
</feature>
<dbReference type="EMBL" id="CP144748">
    <property type="protein sequence ID" value="WVZ69107.1"/>
    <property type="molecule type" value="Genomic_DNA"/>
</dbReference>
<dbReference type="GO" id="GO:0015095">
    <property type="term" value="F:magnesium ion transmembrane transporter activity"/>
    <property type="evidence" value="ECO:0007669"/>
    <property type="project" value="UniProtKB-UniRule"/>
</dbReference>
<proteinExistence type="inferred from homology"/>
<reference evidence="6 7" key="1">
    <citation type="submission" date="2024-02" db="EMBL/GenBank/DDBJ databases">
        <title>High-quality chromosome-scale genome assembly of Pensacola bahiagrass (Paspalum notatum Flugge var. saurae).</title>
        <authorList>
            <person name="Vega J.M."/>
            <person name="Podio M."/>
            <person name="Orjuela J."/>
            <person name="Siena L.A."/>
            <person name="Pessino S.C."/>
            <person name="Combes M.C."/>
            <person name="Mariac C."/>
            <person name="Albertini E."/>
            <person name="Pupilli F."/>
            <person name="Ortiz J.P.A."/>
            <person name="Leblanc O."/>
        </authorList>
    </citation>
    <scope>NUCLEOTIDE SEQUENCE [LARGE SCALE GENOMIC DNA]</scope>
    <source>
        <strain evidence="6">R1</strain>
        <tissue evidence="6">Leaf</tissue>
    </source>
</reference>
<keyword evidence="5" id="KW-0460">Magnesium</keyword>
<comment type="similarity">
    <text evidence="5">Belongs to the NIPA (TC 2.A.7) family.</text>
</comment>
<gene>
    <name evidence="6" type="ORF">U9M48_017945</name>
</gene>
<evidence type="ECO:0000256" key="4">
    <source>
        <dbReference type="ARBA" id="ARBA00023136"/>
    </source>
</evidence>
<comment type="subcellular location">
    <subcellularLocation>
        <location evidence="5">Cell membrane</location>
        <topology evidence="5">Multi-pass membrane protein</topology>
    </subcellularLocation>
    <subcellularLocation>
        <location evidence="5">Early endosome</location>
    </subcellularLocation>
    <subcellularLocation>
        <location evidence="1">Membrane</location>
        <topology evidence="1">Multi-pass membrane protein</topology>
    </subcellularLocation>
</comment>
<evidence type="ECO:0000256" key="2">
    <source>
        <dbReference type="ARBA" id="ARBA00022692"/>
    </source>
</evidence>
<feature type="transmembrane region" description="Helical" evidence="5">
    <location>
        <begin position="229"/>
        <end position="248"/>
    </location>
</feature>